<evidence type="ECO:0000313" key="1">
    <source>
        <dbReference type="EnsemblPlants" id="PGSC0003DMT400040727"/>
    </source>
</evidence>
<accession>M1BAB4</accession>
<sequence>MRAQVQISVKAKTLGDSSYLLKPCWTKLLSICVGGRQHVPGGRPKHLCHKKTLV</sequence>
<dbReference type="AlphaFoldDB" id="M1BAB4"/>
<dbReference type="HOGENOM" id="CLU_3054171_0_0_1"/>
<evidence type="ECO:0000313" key="2">
    <source>
        <dbReference type="Proteomes" id="UP000011115"/>
    </source>
</evidence>
<protein>
    <submittedName>
        <fullName evidence="1">DUF246 domain-containing protein</fullName>
    </submittedName>
</protein>
<proteinExistence type="predicted"/>
<reference evidence="2" key="1">
    <citation type="journal article" date="2011" name="Nature">
        <title>Genome sequence and analysis of the tuber crop potato.</title>
        <authorList>
            <consortium name="The Potato Genome Sequencing Consortium"/>
        </authorList>
    </citation>
    <scope>NUCLEOTIDE SEQUENCE [LARGE SCALE GENOMIC DNA]</scope>
    <source>
        <strain evidence="2">cv. DM1-3 516 R44</strain>
    </source>
</reference>
<name>M1BAB4_SOLTU</name>
<dbReference type="ExpressionAtlas" id="M1BAB4">
    <property type="expression patterns" value="baseline"/>
</dbReference>
<reference evidence="1" key="2">
    <citation type="submission" date="2015-06" db="UniProtKB">
        <authorList>
            <consortium name="EnsemblPlants"/>
        </authorList>
    </citation>
    <scope>IDENTIFICATION</scope>
    <source>
        <strain evidence="1">DM1-3 516 R44</strain>
    </source>
</reference>
<dbReference type="EnsemblPlants" id="PGSC0003DMT400040727">
    <property type="protein sequence ID" value="PGSC0003DMT400040727"/>
    <property type="gene ID" value="PGSC0003DMG400015749"/>
</dbReference>
<keyword evidence="2" id="KW-1185">Reference proteome</keyword>
<dbReference type="Gramene" id="PGSC0003DMT400040727">
    <property type="protein sequence ID" value="PGSC0003DMT400040727"/>
    <property type="gene ID" value="PGSC0003DMG400015749"/>
</dbReference>
<dbReference type="Proteomes" id="UP000011115">
    <property type="component" value="Unassembled WGS sequence"/>
</dbReference>
<organism evidence="1 2">
    <name type="scientific">Solanum tuberosum</name>
    <name type="common">Potato</name>
    <dbReference type="NCBI Taxonomy" id="4113"/>
    <lineage>
        <taxon>Eukaryota</taxon>
        <taxon>Viridiplantae</taxon>
        <taxon>Streptophyta</taxon>
        <taxon>Embryophyta</taxon>
        <taxon>Tracheophyta</taxon>
        <taxon>Spermatophyta</taxon>
        <taxon>Magnoliopsida</taxon>
        <taxon>eudicotyledons</taxon>
        <taxon>Gunneridae</taxon>
        <taxon>Pentapetalae</taxon>
        <taxon>asterids</taxon>
        <taxon>lamiids</taxon>
        <taxon>Solanales</taxon>
        <taxon>Solanaceae</taxon>
        <taxon>Solanoideae</taxon>
        <taxon>Solaneae</taxon>
        <taxon>Solanum</taxon>
    </lineage>
</organism>